<keyword evidence="2 12" id="KW-1003">Cell membrane</keyword>
<dbReference type="GO" id="GO:0005886">
    <property type="term" value="C:plasma membrane"/>
    <property type="evidence" value="ECO:0007669"/>
    <property type="project" value="UniProtKB-SubCell"/>
</dbReference>
<dbReference type="NCBIfam" id="TIGR00494">
    <property type="entry name" value="crcB"/>
    <property type="match status" value="1"/>
</dbReference>
<keyword evidence="4 12" id="KW-0812">Transmembrane</keyword>
<feature type="transmembrane region" description="Helical" evidence="12">
    <location>
        <begin position="66"/>
        <end position="87"/>
    </location>
</feature>
<protein>
    <recommendedName>
        <fullName evidence="12">Fluoride-specific ion channel FluC</fullName>
    </recommendedName>
</protein>
<dbReference type="HAMAP" id="MF_00454">
    <property type="entry name" value="FluC"/>
    <property type="match status" value="1"/>
</dbReference>
<comment type="similarity">
    <text evidence="10 12">Belongs to the fluoride channel Fluc/FEX (TC 1.A.43) family.</text>
</comment>
<keyword evidence="7 12" id="KW-0406">Ion transport</keyword>
<evidence type="ECO:0000256" key="5">
    <source>
        <dbReference type="ARBA" id="ARBA00022989"/>
    </source>
</evidence>
<comment type="function">
    <text evidence="12">Fluoride-specific ion channel. Important for reducing fluoride concentration in the cell, thus reducing its toxicity.</text>
</comment>
<comment type="activity regulation">
    <text evidence="12">Na(+) is not transported, but it plays an essential structural role and its presence is essential for fluoride channel function.</text>
</comment>
<evidence type="ECO:0000256" key="12">
    <source>
        <dbReference type="HAMAP-Rule" id="MF_00454"/>
    </source>
</evidence>
<evidence type="ECO:0000256" key="8">
    <source>
        <dbReference type="ARBA" id="ARBA00023136"/>
    </source>
</evidence>
<comment type="catalytic activity">
    <reaction evidence="11">
        <text>fluoride(in) = fluoride(out)</text>
        <dbReference type="Rhea" id="RHEA:76159"/>
        <dbReference type="ChEBI" id="CHEBI:17051"/>
    </reaction>
    <physiologicalReaction direction="left-to-right" evidence="11">
        <dbReference type="Rhea" id="RHEA:76160"/>
    </physiologicalReaction>
</comment>
<keyword evidence="3" id="KW-0997">Cell inner membrane</keyword>
<comment type="subcellular location">
    <subcellularLocation>
        <location evidence="1 12">Cell membrane</location>
        <topology evidence="1 12">Multi-pass membrane protein</topology>
    </subcellularLocation>
</comment>
<dbReference type="EMBL" id="CP134206">
    <property type="protein sequence ID" value="WND06071.1"/>
    <property type="molecule type" value="Genomic_DNA"/>
</dbReference>
<sequence length="127" mass="13931">MYSSLLSIACGAVLGAWIRWFVGLKFNPTLQHFPLGTILVNLVGGFIIGYAIAFFAHAQISANYKLFIITGFCGALTTFSTFSAEVIDLLQQQKYSWAIGLILIHVLGSLLCTVLGLLSYQWISQHS</sequence>
<accession>A0AB38YX76</accession>
<dbReference type="Proteomes" id="UP001256400">
    <property type="component" value="Chromosome"/>
</dbReference>
<keyword evidence="6 12" id="KW-0915">Sodium</keyword>
<organism evidence="13 14">
    <name type="scientific">Acinetobacter soli</name>
    <dbReference type="NCBI Taxonomy" id="487316"/>
    <lineage>
        <taxon>Bacteria</taxon>
        <taxon>Pseudomonadati</taxon>
        <taxon>Pseudomonadota</taxon>
        <taxon>Gammaproteobacteria</taxon>
        <taxon>Moraxellales</taxon>
        <taxon>Moraxellaceae</taxon>
        <taxon>Acinetobacter</taxon>
    </lineage>
</organism>
<evidence type="ECO:0000256" key="4">
    <source>
        <dbReference type="ARBA" id="ARBA00022692"/>
    </source>
</evidence>
<dbReference type="PANTHER" id="PTHR28259:SF1">
    <property type="entry name" value="FLUORIDE EXPORT PROTEIN 1-RELATED"/>
    <property type="match status" value="1"/>
</dbReference>
<evidence type="ECO:0000256" key="3">
    <source>
        <dbReference type="ARBA" id="ARBA00022519"/>
    </source>
</evidence>
<feature type="binding site" evidence="12">
    <location>
        <position position="77"/>
    </location>
    <ligand>
        <name>Na(+)</name>
        <dbReference type="ChEBI" id="CHEBI:29101"/>
        <note>structural</note>
    </ligand>
</feature>
<feature type="transmembrane region" description="Helical" evidence="12">
    <location>
        <begin position="6"/>
        <end position="26"/>
    </location>
</feature>
<name>A0AB38YX76_9GAMM</name>
<evidence type="ECO:0000256" key="10">
    <source>
        <dbReference type="ARBA" id="ARBA00035120"/>
    </source>
</evidence>
<dbReference type="InterPro" id="IPR003691">
    <property type="entry name" value="FluC"/>
</dbReference>
<evidence type="ECO:0000313" key="13">
    <source>
        <dbReference type="EMBL" id="WND06071.1"/>
    </source>
</evidence>
<evidence type="ECO:0000256" key="2">
    <source>
        <dbReference type="ARBA" id="ARBA00022475"/>
    </source>
</evidence>
<dbReference type="GO" id="GO:0062054">
    <property type="term" value="F:fluoride channel activity"/>
    <property type="evidence" value="ECO:0007669"/>
    <property type="project" value="UniProtKB-UniRule"/>
</dbReference>
<proteinExistence type="inferred from homology"/>
<gene>
    <name evidence="12 13" type="primary">crcB</name>
    <name evidence="12" type="synonym">fluC</name>
    <name evidence="13" type="ORF">RHP80_02600</name>
</gene>
<evidence type="ECO:0000256" key="7">
    <source>
        <dbReference type="ARBA" id="ARBA00023065"/>
    </source>
</evidence>
<dbReference type="RefSeq" id="WP_004932562.1">
    <property type="nucleotide sequence ID" value="NZ_BBNM01000005.1"/>
</dbReference>
<evidence type="ECO:0000256" key="1">
    <source>
        <dbReference type="ARBA" id="ARBA00004651"/>
    </source>
</evidence>
<dbReference type="GO" id="GO:0046872">
    <property type="term" value="F:metal ion binding"/>
    <property type="evidence" value="ECO:0007669"/>
    <property type="project" value="UniProtKB-KW"/>
</dbReference>
<feature type="transmembrane region" description="Helical" evidence="12">
    <location>
        <begin position="38"/>
        <end position="60"/>
    </location>
</feature>
<dbReference type="NCBIfam" id="NF010792">
    <property type="entry name" value="PRK14196.1"/>
    <property type="match status" value="1"/>
</dbReference>
<dbReference type="GO" id="GO:0140114">
    <property type="term" value="P:cellular detoxification of fluoride"/>
    <property type="evidence" value="ECO:0007669"/>
    <property type="project" value="UniProtKB-UniRule"/>
</dbReference>
<dbReference type="Pfam" id="PF02537">
    <property type="entry name" value="CRCB"/>
    <property type="match status" value="1"/>
</dbReference>
<evidence type="ECO:0000313" key="14">
    <source>
        <dbReference type="Proteomes" id="UP001256400"/>
    </source>
</evidence>
<keyword evidence="8 12" id="KW-0472">Membrane</keyword>
<keyword evidence="12" id="KW-0813">Transport</keyword>
<keyword evidence="9 12" id="KW-0407">Ion channel</keyword>
<dbReference type="AlphaFoldDB" id="A0AB38YX76"/>
<reference evidence="13" key="1">
    <citation type="submission" date="2023-09" db="EMBL/GenBank/DDBJ databases">
        <title>Acinetobacter soli.</title>
        <authorList>
            <person name="Kim B."/>
            <person name="Kim D."/>
            <person name="Park D."/>
        </authorList>
    </citation>
    <scope>NUCLEOTIDE SEQUENCE</scope>
    <source>
        <strain evidence="13">2023.05</strain>
    </source>
</reference>
<evidence type="ECO:0000256" key="9">
    <source>
        <dbReference type="ARBA" id="ARBA00023303"/>
    </source>
</evidence>
<dbReference type="PANTHER" id="PTHR28259">
    <property type="entry name" value="FLUORIDE EXPORT PROTEIN 1-RELATED"/>
    <property type="match status" value="1"/>
</dbReference>
<evidence type="ECO:0000256" key="6">
    <source>
        <dbReference type="ARBA" id="ARBA00023053"/>
    </source>
</evidence>
<evidence type="ECO:0000256" key="11">
    <source>
        <dbReference type="ARBA" id="ARBA00035585"/>
    </source>
</evidence>
<keyword evidence="12" id="KW-0479">Metal-binding</keyword>
<feature type="binding site" evidence="12">
    <location>
        <position position="74"/>
    </location>
    <ligand>
        <name>Na(+)</name>
        <dbReference type="ChEBI" id="CHEBI:29101"/>
        <note>structural</note>
    </ligand>
</feature>
<keyword evidence="5 12" id="KW-1133">Transmembrane helix</keyword>
<feature type="transmembrane region" description="Helical" evidence="12">
    <location>
        <begin position="99"/>
        <end position="123"/>
    </location>
</feature>